<keyword evidence="3 7" id="KW-0805">Transcription regulation</keyword>
<dbReference type="InterPro" id="IPR003316">
    <property type="entry name" value="E2F_WHTH_DNA-bd_dom"/>
</dbReference>
<evidence type="ECO:0000313" key="11">
    <source>
        <dbReference type="EMBL" id="NXH54200.1"/>
    </source>
</evidence>
<evidence type="ECO:0000259" key="9">
    <source>
        <dbReference type="SMART" id="SM01138"/>
    </source>
</evidence>
<keyword evidence="4 7" id="KW-0238">DNA-binding</keyword>
<evidence type="ECO:0000256" key="2">
    <source>
        <dbReference type="ARBA" id="ARBA00010940"/>
    </source>
</evidence>
<dbReference type="InterPro" id="IPR037241">
    <property type="entry name" value="E2F-DP_heterodim"/>
</dbReference>
<dbReference type="Gene3D" id="1.20.140.80">
    <property type="entry name" value="Transcription factor DP"/>
    <property type="match status" value="1"/>
</dbReference>
<dbReference type="GO" id="GO:0005634">
    <property type="term" value="C:nucleus"/>
    <property type="evidence" value="ECO:0007669"/>
    <property type="project" value="UniProtKB-SubCell"/>
</dbReference>
<evidence type="ECO:0000256" key="3">
    <source>
        <dbReference type="ARBA" id="ARBA00023015"/>
    </source>
</evidence>
<dbReference type="InterPro" id="IPR038168">
    <property type="entry name" value="TF_DP_C_sf"/>
</dbReference>
<dbReference type="CDD" id="cd14458">
    <property type="entry name" value="DP_DD"/>
    <property type="match status" value="1"/>
</dbReference>
<dbReference type="GO" id="GO:0051726">
    <property type="term" value="P:regulation of cell cycle"/>
    <property type="evidence" value="ECO:0007669"/>
    <property type="project" value="InterPro"/>
</dbReference>
<feature type="domain" description="E2F/DP family winged-helix DNA-binding" evidence="10">
    <location>
        <begin position="127"/>
        <end position="208"/>
    </location>
</feature>
<dbReference type="FunFam" id="1.20.140.80:FF:000001">
    <property type="entry name" value="Transcription factor"/>
    <property type="match status" value="1"/>
</dbReference>
<feature type="region of interest" description="Disordered" evidence="8">
    <location>
        <begin position="406"/>
        <end position="443"/>
    </location>
</feature>
<keyword evidence="5 7" id="KW-0804">Transcription</keyword>
<dbReference type="InterPro" id="IPR036388">
    <property type="entry name" value="WH-like_DNA-bd_sf"/>
</dbReference>
<organism evidence="11 12">
    <name type="scientific">Rhabdornis inornatus</name>
    <dbReference type="NCBI Taxonomy" id="237438"/>
    <lineage>
        <taxon>Eukaryota</taxon>
        <taxon>Metazoa</taxon>
        <taxon>Chordata</taxon>
        <taxon>Craniata</taxon>
        <taxon>Vertebrata</taxon>
        <taxon>Euteleostomi</taxon>
        <taxon>Archelosauria</taxon>
        <taxon>Archosauria</taxon>
        <taxon>Dinosauria</taxon>
        <taxon>Saurischia</taxon>
        <taxon>Theropoda</taxon>
        <taxon>Coelurosauria</taxon>
        <taxon>Aves</taxon>
        <taxon>Neognathae</taxon>
        <taxon>Neoaves</taxon>
        <taxon>Telluraves</taxon>
        <taxon>Australaves</taxon>
        <taxon>Passeriformes</taxon>
        <taxon>Rhabdornithidae</taxon>
        <taxon>Rhabdornis</taxon>
    </lineage>
</organism>
<dbReference type="GO" id="GO:0000981">
    <property type="term" value="F:DNA-binding transcription factor activity, RNA polymerase II-specific"/>
    <property type="evidence" value="ECO:0007669"/>
    <property type="project" value="TreeGrafter"/>
</dbReference>
<gene>
    <name evidence="11" type="primary">Tfdp2</name>
    <name evidence="11" type="ORF">RHAINO_R10863</name>
</gene>
<comment type="subcellular location">
    <subcellularLocation>
        <location evidence="1 7">Nucleus</location>
    </subcellularLocation>
</comment>
<dbReference type="SUPFAM" id="SSF46785">
    <property type="entry name" value="Winged helix' DNA-binding domain"/>
    <property type="match status" value="1"/>
</dbReference>
<evidence type="ECO:0000256" key="8">
    <source>
        <dbReference type="SAM" id="MobiDB-lite"/>
    </source>
</evidence>
<evidence type="ECO:0000256" key="7">
    <source>
        <dbReference type="RuleBase" id="RU003796"/>
    </source>
</evidence>
<comment type="caution">
    <text evidence="11">The sequence shown here is derived from an EMBL/GenBank/DDBJ whole genome shotgun (WGS) entry which is preliminary data.</text>
</comment>
<evidence type="ECO:0000256" key="4">
    <source>
        <dbReference type="ARBA" id="ARBA00023125"/>
    </source>
</evidence>
<feature type="non-terminal residue" evidence="11">
    <location>
        <position position="1"/>
    </location>
</feature>
<feature type="compositionally biased region" description="Low complexity" evidence="8">
    <location>
        <begin position="410"/>
        <end position="419"/>
    </location>
</feature>
<dbReference type="Pfam" id="PF08781">
    <property type="entry name" value="DP"/>
    <property type="match status" value="1"/>
</dbReference>
<keyword evidence="12" id="KW-1185">Reference proteome</keyword>
<proteinExistence type="inferred from homology"/>
<protein>
    <submittedName>
        <fullName evidence="11">TFDP2 factor</fullName>
    </submittedName>
</protein>
<dbReference type="Proteomes" id="UP000583164">
    <property type="component" value="Unassembled WGS sequence"/>
</dbReference>
<dbReference type="AlphaFoldDB" id="A0A7K9KV85"/>
<dbReference type="InterPro" id="IPR036390">
    <property type="entry name" value="WH_DNA-bd_sf"/>
</dbReference>
<sequence length="443" mass="48624">KCFVQVGVTSTNGDLKGFIDQNQSPTKGNISVIALPVSSTNSPTKILPKTLGPINVNVGPQMIISTPQRLTGSGSVLIGSPYNPAPTMVTQTHITETSGWVPGERKRTQEIIESDFSESKRSKKGDKNGKGLRHFSMKVCEKVQRKGTTSYNEVADELVSEFTNSNSHLATDSAYDQKNIRRRVYDALNVLMAMNIISKEKKEIRWIGLPTNSAQECQNLEVKGEKQKRIERIKQKRAQLQELLLQQIAFKNLVQRNQQNEQQNQGPPSLTSTIQLPFLIVNTSKRTIIDCSISSDKFEYLFNFDNTFEIHDDSEVLKRMGMSFGLEAGKCSAEDLRTAKSLVPKALEGYITDMSAGFSWINQGLLSSSAQAVSHLEAAGGTYDAKSSENPGLCLDAEVALATGQLLAPSSQQSSSAASRGETPCSFNEEDEEDEDEDSSSPE</sequence>
<dbReference type="OrthoDB" id="552115at2759"/>
<dbReference type="SUPFAM" id="SSF144074">
    <property type="entry name" value="E2F-DP heterodimerization region"/>
    <property type="match status" value="1"/>
</dbReference>
<dbReference type="SMART" id="SM01138">
    <property type="entry name" value="DP"/>
    <property type="match status" value="1"/>
</dbReference>
<dbReference type="GO" id="GO:0005667">
    <property type="term" value="C:transcription regulator complex"/>
    <property type="evidence" value="ECO:0007669"/>
    <property type="project" value="InterPro"/>
</dbReference>
<dbReference type="InterPro" id="IPR014889">
    <property type="entry name" value="Transc_factor_DP_C"/>
</dbReference>
<feature type="compositionally biased region" description="Acidic residues" evidence="8">
    <location>
        <begin position="428"/>
        <end position="443"/>
    </location>
</feature>
<evidence type="ECO:0000313" key="12">
    <source>
        <dbReference type="Proteomes" id="UP000583164"/>
    </source>
</evidence>
<dbReference type="PIRSF" id="PIRSF009404">
    <property type="entry name" value="Transcription_factor_DP"/>
    <property type="match status" value="1"/>
</dbReference>
<evidence type="ECO:0000256" key="1">
    <source>
        <dbReference type="ARBA" id="ARBA00004123"/>
    </source>
</evidence>
<feature type="non-terminal residue" evidence="11">
    <location>
        <position position="443"/>
    </location>
</feature>
<dbReference type="Pfam" id="PF02319">
    <property type="entry name" value="WHD_E2F_TDP"/>
    <property type="match status" value="1"/>
</dbReference>
<dbReference type="GO" id="GO:0000977">
    <property type="term" value="F:RNA polymerase II transcription regulatory region sequence-specific DNA binding"/>
    <property type="evidence" value="ECO:0007669"/>
    <property type="project" value="TreeGrafter"/>
</dbReference>
<dbReference type="PANTHER" id="PTHR12548">
    <property type="entry name" value="TRANSCRIPTION FACTOR DP"/>
    <property type="match status" value="1"/>
</dbReference>
<dbReference type="Gene3D" id="1.10.10.10">
    <property type="entry name" value="Winged helix-like DNA-binding domain superfamily/Winged helix DNA-binding domain"/>
    <property type="match status" value="1"/>
</dbReference>
<comment type="similarity">
    <text evidence="2 7">Belongs to the E2F/DP family.</text>
</comment>
<reference evidence="11 12" key="1">
    <citation type="submission" date="2019-09" db="EMBL/GenBank/DDBJ databases">
        <title>Bird 10,000 Genomes (B10K) Project - Family phase.</title>
        <authorList>
            <person name="Zhang G."/>
        </authorList>
    </citation>
    <scope>NUCLEOTIDE SEQUENCE [LARGE SCALE GENOMIC DNA]</scope>
    <source>
        <strain evidence="11">B10K-DU-001-29</strain>
        <tissue evidence="11">Muscle</tissue>
    </source>
</reference>
<dbReference type="FunFam" id="1.10.10.10:FF:000047">
    <property type="entry name" value="Transcription factor"/>
    <property type="match status" value="1"/>
</dbReference>
<evidence type="ECO:0000256" key="6">
    <source>
        <dbReference type="ARBA" id="ARBA00023242"/>
    </source>
</evidence>
<dbReference type="EMBL" id="VWZS01002372">
    <property type="protein sequence ID" value="NXH54200.1"/>
    <property type="molecule type" value="Genomic_DNA"/>
</dbReference>
<name>A0A7K9KV85_9PASS</name>
<dbReference type="InterPro" id="IPR015648">
    <property type="entry name" value="Transcrpt_fac_DP"/>
</dbReference>
<evidence type="ECO:0000259" key="10">
    <source>
        <dbReference type="SMART" id="SM01372"/>
    </source>
</evidence>
<dbReference type="PANTHER" id="PTHR12548:SF5">
    <property type="entry name" value="TRANSCRIPTION FACTOR DP-2"/>
    <property type="match status" value="1"/>
</dbReference>
<keyword evidence="6 7" id="KW-0539">Nucleus</keyword>
<accession>A0A7K9KV85</accession>
<feature type="domain" description="Transcription factor DP C-terminal" evidence="9">
    <location>
        <begin position="215"/>
        <end position="361"/>
    </location>
</feature>
<dbReference type="SMART" id="SM01372">
    <property type="entry name" value="E2F_TDP"/>
    <property type="match status" value="1"/>
</dbReference>
<evidence type="ECO:0000256" key="5">
    <source>
        <dbReference type="ARBA" id="ARBA00023163"/>
    </source>
</evidence>